<evidence type="ECO:0000313" key="2">
    <source>
        <dbReference type="EMBL" id="MBX71781.1"/>
    </source>
</evidence>
<accession>A0A2P2QY01</accession>
<keyword evidence="1" id="KW-0472">Membrane</keyword>
<evidence type="ECO:0000256" key="1">
    <source>
        <dbReference type="SAM" id="Phobius"/>
    </source>
</evidence>
<dbReference type="EMBL" id="GGEC01091297">
    <property type="protein sequence ID" value="MBX71781.1"/>
    <property type="molecule type" value="Transcribed_RNA"/>
</dbReference>
<organism evidence="2">
    <name type="scientific">Rhizophora mucronata</name>
    <name type="common">Asiatic mangrove</name>
    <dbReference type="NCBI Taxonomy" id="61149"/>
    <lineage>
        <taxon>Eukaryota</taxon>
        <taxon>Viridiplantae</taxon>
        <taxon>Streptophyta</taxon>
        <taxon>Embryophyta</taxon>
        <taxon>Tracheophyta</taxon>
        <taxon>Spermatophyta</taxon>
        <taxon>Magnoliopsida</taxon>
        <taxon>eudicotyledons</taxon>
        <taxon>Gunneridae</taxon>
        <taxon>Pentapetalae</taxon>
        <taxon>rosids</taxon>
        <taxon>fabids</taxon>
        <taxon>Malpighiales</taxon>
        <taxon>Rhizophoraceae</taxon>
        <taxon>Rhizophora</taxon>
    </lineage>
</organism>
<dbReference type="AlphaFoldDB" id="A0A2P2QY01"/>
<sequence>MTARAKWYFIKFSLLFPFTYHCGIGIFILGRMCHAKCK</sequence>
<name>A0A2P2QY01_RHIMU</name>
<reference evidence="2" key="1">
    <citation type="submission" date="2018-02" db="EMBL/GenBank/DDBJ databases">
        <title>Rhizophora mucronata_Transcriptome.</title>
        <authorList>
            <person name="Meera S.P."/>
            <person name="Sreeshan A."/>
            <person name="Augustine A."/>
        </authorList>
    </citation>
    <scope>NUCLEOTIDE SEQUENCE</scope>
    <source>
        <tissue evidence="2">Leaf</tissue>
    </source>
</reference>
<protein>
    <submittedName>
        <fullName evidence="2">Uncharacterized protein</fullName>
    </submittedName>
</protein>
<keyword evidence="1" id="KW-1133">Transmembrane helix</keyword>
<keyword evidence="1" id="KW-0812">Transmembrane</keyword>
<feature type="transmembrane region" description="Helical" evidence="1">
    <location>
        <begin position="12"/>
        <end position="30"/>
    </location>
</feature>
<proteinExistence type="predicted"/>